<dbReference type="CDD" id="cd19551">
    <property type="entry name" value="serpinA3_A1AC"/>
    <property type="match status" value="1"/>
</dbReference>
<dbReference type="Proteomes" id="UP000189704">
    <property type="component" value="Unplaced"/>
</dbReference>
<feature type="region of interest" description="Disordered" evidence="3">
    <location>
        <begin position="1"/>
        <end position="26"/>
    </location>
</feature>
<sequence length="457" mass="51347">MLFTKFPKRRLHQRQSKQTAEATGKMQLPEARMKAKRMLRLLALGLLAAGLCPAILCHPSGTPAPENLTQEDQDHTRPADELLASSSLDFAFSLYRQLVRQTPGENVIFSPLSTSMALAFLLLGAHGNTHTEILEGLKLNITEMSEAEVHLSFQRLLRTLNQPSDQLQLSTGNAMFVQQQLQLLDKFVEDAKELYTAEAFLTDFQDTATAEKAINDYVKKETQGKITELVKNLNPETMLVLVNYIFFKAKWKTPFDPRDTFESRFYVRKNKWVKVPMMKLEDLSTPFFRDEELSCTVVELPYTGNASMLFVLPDKGKMEEVEARLLPETLRRWRDSLQTRWVDELYLPKFSISGNYNLNDMLSQMGIRDVFTSNADLSGVTGTKDLVLSQVVHKAVLDVAEVGTEAAAATGVKISPMSGKIGPLTIVNFNRPFQIILLDSGTTSILFLGKVANPKHV</sequence>
<dbReference type="Gene3D" id="3.30.497.10">
    <property type="entry name" value="Antithrombin, subunit I, domain 2"/>
    <property type="match status" value="1"/>
</dbReference>
<dbReference type="InterPro" id="IPR036186">
    <property type="entry name" value="Serpin_sf"/>
</dbReference>
<dbReference type="SUPFAM" id="SSF56574">
    <property type="entry name" value="Serpins"/>
    <property type="match status" value="1"/>
</dbReference>
<accession>A0A1U7U7J9</accession>
<protein>
    <submittedName>
        <fullName evidence="6">Alpha-1-antichymotrypsin</fullName>
    </submittedName>
</protein>
<dbReference type="RefSeq" id="XP_008061247.1">
    <property type="nucleotide sequence ID" value="XM_008063056.1"/>
</dbReference>
<reference evidence="6" key="1">
    <citation type="submission" date="2025-08" db="UniProtKB">
        <authorList>
            <consortium name="RefSeq"/>
        </authorList>
    </citation>
    <scope>IDENTIFICATION</scope>
</reference>
<dbReference type="Gene3D" id="2.30.39.10">
    <property type="entry name" value="Alpha-1-antitrypsin, domain 1"/>
    <property type="match status" value="1"/>
</dbReference>
<dbReference type="STRING" id="1868482.ENSTSYP00000024974"/>
<comment type="similarity">
    <text evidence="1 2">Belongs to the serpin family.</text>
</comment>
<dbReference type="CTD" id="12"/>
<dbReference type="PANTHER" id="PTHR11461">
    <property type="entry name" value="SERINE PROTEASE INHIBITOR, SERPIN"/>
    <property type="match status" value="1"/>
</dbReference>
<organism evidence="5 6">
    <name type="scientific">Carlito syrichta</name>
    <name type="common">Philippine tarsier</name>
    <name type="synonym">Tarsius syrichta</name>
    <dbReference type="NCBI Taxonomy" id="1868482"/>
    <lineage>
        <taxon>Eukaryota</taxon>
        <taxon>Metazoa</taxon>
        <taxon>Chordata</taxon>
        <taxon>Craniata</taxon>
        <taxon>Vertebrata</taxon>
        <taxon>Euteleostomi</taxon>
        <taxon>Mammalia</taxon>
        <taxon>Eutheria</taxon>
        <taxon>Euarchontoglires</taxon>
        <taxon>Primates</taxon>
        <taxon>Haplorrhini</taxon>
        <taxon>Tarsiiformes</taxon>
        <taxon>Tarsiidae</taxon>
        <taxon>Carlito</taxon>
    </lineage>
</organism>
<dbReference type="Pfam" id="PF00079">
    <property type="entry name" value="Serpin"/>
    <property type="match status" value="1"/>
</dbReference>
<evidence type="ECO:0000256" key="2">
    <source>
        <dbReference type="RuleBase" id="RU000411"/>
    </source>
</evidence>
<dbReference type="FunFam" id="3.30.497.10:FF:000001">
    <property type="entry name" value="Serine protease inhibitor"/>
    <property type="match status" value="1"/>
</dbReference>
<dbReference type="InterPro" id="IPR023796">
    <property type="entry name" value="Serpin_dom"/>
</dbReference>
<evidence type="ECO:0000256" key="3">
    <source>
        <dbReference type="SAM" id="MobiDB-lite"/>
    </source>
</evidence>
<dbReference type="AlphaFoldDB" id="A0A1U7U7J9"/>
<dbReference type="GO" id="GO:0004867">
    <property type="term" value="F:serine-type endopeptidase inhibitor activity"/>
    <property type="evidence" value="ECO:0007669"/>
    <property type="project" value="InterPro"/>
</dbReference>
<dbReference type="InterPro" id="IPR000215">
    <property type="entry name" value="Serpin_fam"/>
</dbReference>
<evidence type="ECO:0000256" key="1">
    <source>
        <dbReference type="ARBA" id="ARBA00009500"/>
    </source>
</evidence>
<gene>
    <name evidence="6" type="primary">SERPINA3</name>
</gene>
<name>A0A1U7U7J9_CARSF</name>
<evidence type="ECO:0000313" key="6">
    <source>
        <dbReference type="RefSeq" id="XP_008061247.1"/>
    </source>
</evidence>
<keyword evidence="5" id="KW-1185">Reference proteome</keyword>
<dbReference type="GeneID" id="103265386"/>
<feature type="domain" description="Serpin" evidence="4">
    <location>
        <begin position="92"/>
        <end position="454"/>
    </location>
</feature>
<dbReference type="InterPro" id="IPR042185">
    <property type="entry name" value="Serpin_sf_2"/>
</dbReference>
<evidence type="ECO:0000313" key="5">
    <source>
        <dbReference type="Proteomes" id="UP000189704"/>
    </source>
</evidence>
<dbReference type="FunFam" id="2.30.39.10:FF:000002">
    <property type="entry name" value="Serpin family D member 1"/>
    <property type="match status" value="1"/>
</dbReference>
<dbReference type="KEGG" id="csyr:103265386"/>
<dbReference type="GO" id="GO:0005615">
    <property type="term" value="C:extracellular space"/>
    <property type="evidence" value="ECO:0007669"/>
    <property type="project" value="InterPro"/>
</dbReference>
<feature type="compositionally biased region" description="Basic residues" evidence="3">
    <location>
        <begin position="1"/>
        <end position="15"/>
    </location>
</feature>
<dbReference type="OrthoDB" id="671595at2759"/>
<proteinExistence type="inferred from homology"/>
<dbReference type="PANTHER" id="PTHR11461:SF145">
    <property type="entry name" value="ALPHA-1-ANTICHYMOTRYPSIN"/>
    <property type="match status" value="1"/>
</dbReference>
<dbReference type="InterPro" id="IPR042178">
    <property type="entry name" value="Serpin_sf_1"/>
</dbReference>
<dbReference type="SMART" id="SM00093">
    <property type="entry name" value="SERPIN"/>
    <property type="match status" value="1"/>
</dbReference>
<evidence type="ECO:0000259" key="4">
    <source>
        <dbReference type="SMART" id="SM00093"/>
    </source>
</evidence>